<dbReference type="InterPro" id="IPR001943">
    <property type="entry name" value="UVR_dom"/>
</dbReference>
<gene>
    <name evidence="6 10" type="primary">uvrC</name>
    <name evidence="11" type="ORF">ATX59_05205</name>
    <name evidence="10" type="ORF">GA838_02660</name>
</gene>
<dbReference type="FunFam" id="3.40.1440.10:FF:000001">
    <property type="entry name" value="UvrABC system protein C"/>
    <property type="match status" value="1"/>
</dbReference>
<dbReference type="Gene3D" id="3.40.1440.10">
    <property type="entry name" value="GIY-YIG endonuclease"/>
    <property type="match status" value="1"/>
</dbReference>
<evidence type="ECO:0000256" key="6">
    <source>
        <dbReference type="HAMAP-Rule" id="MF_00203"/>
    </source>
</evidence>
<dbReference type="Pfam" id="PF01541">
    <property type="entry name" value="GIY-YIG"/>
    <property type="match status" value="1"/>
</dbReference>
<feature type="domain" description="UVR" evidence="7">
    <location>
        <begin position="197"/>
        <end position="232"/>
    </location>
</feature>
<dbReference type="GO" id="GO:0005737">
    <property type="term" value="C:cytoplasm"/>
    <property type="evidence" value="ECO:0007669"/>
    <property type="project" value="UniProtKB-SubCell"/>
</dbReference>
<evidence type="ECO:0000259" key="9">
    <source>
        <dbReference type="PROSITE" id="PS50165"/>
    </source>
</evidence>
<dbReference type="EMBL" id="MLOK01000039">
    <property type="protein sequence ID" value="OIM21176.1"/>
    <property type="molecule type" value="Genomic_DNA"/>
</dbReference>
<dbReference type="Proteomes" id="UP000181728">
    <property type="component" value="Unassembled WGS sequence"/>
</dbReference>
<evidence type="ECO:0000256" key="5">
    <source>
        <dbReference type="ARBA" id="ARBA00023204"/>
    </source>
</evidence>
<comment type="function">
    <text evidence="6">The UvrABC repair system catalyzes the recognition and processing of DNA lesions. UvrC both incises the 5' and 3' sides of the lesion. The N-terminal half is responsible for the 3' incision and the C-terminal half is responsible for the 5' incision.</text>
</comment>
<evidence type="ECO:0000259" key="8">
    <source>
        <dbReference type="PROSITE" id="PS50164"/>
    </source>
</evidence>
<dbReference type="SMART" id="SM00465">
    <property type="entry name" value="GIYc"/>
    <property type="match status" value="1"/>
</dbReference>
<keyword evidence="4 6" id="KW-0267">Excision nuclease</keyword>
<dbReference type="NCBIfam" id="TIGR00194">
    <property type="entry name" value="uvrC"/>
    <property type="match status" value="1"/>
</dbReference>
<dbReference type="Pfam" id="PF02151">
    <property type="entry name" value="UVR"/>
    <property type="match status" value="1"/>
</dbReference>
<keyword evidence="2 6" id="KW-0227">DNA damage</keyword>
<dbReference type="InterPro" id="IPR001162">
    <property type="entry name" value="UvrC_RNase_H_dom"/>
</dbReference>
<dbReference type="PANTHER" id="PTHR30562">
    <property type="entry name" value="UVRC/OXIDOREDUCTASE"/>
    <property type="match status" value="1"/>
</dbReference>
<evidence type="ECO:0000313" key="11">
    <source>
        <dbReference type="EMBL" id="OIM21176.1"/>
    </source>
</evidence>
<reference evidence="10" key="2">
    <citation type="submission" date="2019-10" db="EMBL/GenBank/DDBJ databases">
        <title>Malate fermentation in French cider.</title>
        <authorList>
            <person name="Cousin F.J."/>
            <person name="Medina Fernandez S."/>
            <person name="Misery B."/>
            <person name="Laplace J.-M."/>
            <person name="Cretenet M."/>
        </authorList>
    </citation>
    <scope>NUCLEOTIDE SEQUENCE</scope>
    <source>
        <strain evidence="10">UCMA15129</strain>
    </source>
</reference>
<evidence type="ECO:0000313" key="10">
    <source>
        <dbReference type="EMBL" id="MDV7714685.1"/>
    </source>
</evidence>
<dbReference type="GO" id="GO:0009381">
    <property type="term" value="F:excinuclease ABC activity"/>
    <property type="evidence" value="ECO:0007669"/>
    <property type="project" value="UniProtKB-UniRule"/>
</dbReference>
<dbReference type="PROSITE" id="PS50151">
    <property type="entry name" value="UVR"/>
    <property type="match status" value="1"/>
</dbReference>
<name>A0A483CQA5_OENOE</name>
<evidence type="ECO:0000256" key="1">
    <source>
        <dbReference type="ARBA" id="ARBA00022490"/>
    </source>
</evidence>
<dbReference type="SUPFAM" id="SSF82771">
    <property type="entry name" value="GIY-YIG endonuclease"/>
    <property type="match status" value="1"/>
</dbReference>
<feature type="domain" description="UvrC family homology region profile" evidence="9">
    <location>
        <begin position="248"/>
        <end position="467"/>
    </location>
</feature>
<proteinExistence type="inferred from homology"/>
<evidence type="ECO:0000313" key="13">
    <source>
        <dbReference type="Proteomes" id="UP001281024"/>
    </source>
</evidence>
<accession>A0A483CQA5</accession>
<dbReference type="InterPro" id="IPR050066">
    <property type="entry name" value="UvrABC_protein_C"/>
</dbReference>
<dbReference type="HAMAP" id="MF_00203">
    <property type="entry name" value="UvrC"/>
    <property type="match status" value="1"/>
</dbReference>
<dbReference type="Pfam" id="PF14520">
    <property type="entry name" value="HHH_5"/>
    <property type="match status" value="1"/>
</dbReference>
<dbReference type="InterPro" id="IPR004791">
    <property type="entry name" value="UvrC"/>
</dbReference>
<dbReference type="Proteomes" id="UP001281024">
    <property type="component" value="Unassembled WGS sequence"/>
</dbReference>
<dbReference type="Gene3D" id="1.10.150.20">
    <property type="entry name" value="5' to 3' exonuclease, C-terminal subdomain"/>
    <property type="match status" value="1"/>
</dbReference>
<dbReference type="InterPro" id="IPR038476">
    <property type="entry name" value="UvrC_RNase_H_dom_sf"/>
</dbReference>
<evidence type="ECO:0000313" key="12">
    <source>
        <dbReference type="Proteomes" id="UP000181728"/>
    </source>
</evidence>
<reference evidence="11 12" key="1">
    <citation type="journal article" date="2016" name="BMC Genomics">
        <title>Consensus pan-genome assembly of the specialised wine bacterium Oenococcus oeni.</title>
        <authorList>
            <person name="Sternes P.R."/>
            <person name="Borneman A.R."/>
        </authorList>
    </citation>
    <scope>NUCLEOTIDE SEQUENCE [LARGE SCALE GENOMIC DNA]</scope>
    <source>
        <strain evidence="11 12">AWRIB661</strain>
    </source>
</reference>
<dbReference type="InterPro" id="IPR010994">
    <property type="entry name" value="RuvA_2-like"/>
</dbReference>
<dbReference type="Pfam" id="PF22920">
    <property type="entry name" value="UvrC_RNaseH"/>
    <property type="match status" value="1"/>
</dbReference>
<comment type="caution">
    <text evidence="10">The sequence shown here is derived from an EMBL/GenBank/DDBJ whole genome shotgun (WGS) entry which is preliminary data.</text>
</comment>
<comment type="similarity">
    <text evidence="6">Belongs to the UvrC family.</text>
</comment>
<dbReference type="GO" id="GO:0009380">
    <property type="term" value="C:excinuclease repair complex"/>
    <property type="evidence" value="ECO:0007669"/>
    <property type="project" value="InterPro"/>
</dbReference>
<keyword evidence="3 6" id="KW-0228">DNA excision</keyword>
<dbReference type="SUPFAM" id="SSF47781">
    <property type="entry name" value="RuvA domain 2-like"/>
    <property type="match status" value="1"/>
</dbReference>
<evidence type="ECO:0000259" key="7">
    <source>
        <dbReference type="PROSITE" id="PS50151"/>
    </source>
</evidence>
<dbReference type="PROSITE" id="PS50164">
    <property type="entry name" value="GIY_YIG"/>
    <property type="match status" value="1"/>
</dbReference>
<dbReference type="InterPro" id="IPR047296">
    <property type="entry name" value="GIY-YIG_UvrC_Cho"/>
</dbReference>
<evidence type="ECO:0000256" key="2">
    <source>
        <dbReference type="ARBA" id="ARBA00022763"/>
    </source>
</evidence>
<sequence>MASELIEQKLALLPSQPGSYQMKDKNGKIIYVGKAKNLKNRVRSYFKAEHTGKTAELVANIHDFEFIVTNSDKEAFLLENTLIKRYRPYFNIRLKFSGSYPYIEITNERDPRLILANTLKHDHGTYFGPYPNVYAASETLHFLEMTYPLRRCNGYQGRPCLYYSMGQCLGACWRTVPQEEYQKNIDSITRFLNGETGKAISDIKKKMKRASDSTEYELAADFRDRLKFIDQTVESQRVLQNDHTPRDLFNFYMDKGWMTIEIFFLRQGRLLRQQKETLALADSVKEELESYIQQFYSQKNAQKPKEVLVPKNVDTKLLAETLEIPVRTPVRGEKRDLLKLAAKNARITLEDKFRLMELNEEKTTGAMKEITDALKIPHGHRFEAFDHSNTQGSNYVSALVVFEDGLPNKNLYRRYKLRTPTGQDEAKATFEVITRRYTRLRDEGQMYPDLILMDGGEIQLHSAEAALRKLDIDIPVAAMVKNDKHQTADLLNSRGENLFLDPHSQGFYLLQRIQDEVHRFVITFHRQLRTKTNLSSRLDEIAGIGPKSRVKLMRRFGSLPKIADASIEDIEALGIGEKVATLVKVSVSAMVKSENKKIIAKRKFEKE</sequence>
<protein>
    <recommendedName>
        <fullName evidence="6">UvrABC system protein C</fullName>
        <shortName evidence="6">Protein UvrC</shortName>
    </recommendedName>
    <alternativeName>
        <fullName evidence="6">Excinuclease ABC subunit C</fullName>
    </alternativeName>
</protein>
<keyword evidence="1 6" id="KW-0963">Cytoplasm</keyword>
<dbReference type="InterPro" id="IPR000305">
    <property type="entry name" value="GIY-YIG_endonuc"/>
</dbReference>
<dbReference type="PANTHER" id="PTHR30562:SF1">
    <property type="entry name" value="UVRABC SYSTEM PROTEIN C"/>
    <property type="match status" value="1"/>
</dbReference>
<dbReference type="CDD" id="cd10434">
    <property type="entry name" value="GIY-YIG_UvrC_Cho"/>
    <property type="match status" value="1"/>
</dbReference>
<feature type="domain" description="GIY-YIG" evidence="8">
    <location>
        <begin position="15"/>
        <end position="92"/>
    </location>
</feature>
<keyword evidence="6" id="KW-0742">SOS response</keyword>
<evidence type="ECO:0000256" key="3">
    <source>
        <dbReference type="ARBA" id="ARBA00022769"/>
    </source>
</evidence>
<dbReference type="RefSeq" id="WP_071419230.1">
    <property type="nucleotide sequence ID" value="NZ_MLKQ01000160.1"/>
</dbReference>
<dbReference type="InterPro" id="IPR035901">
    <property type="entry name" value="GIY-YIG_endonuc_sf"/>
</dbReference>
<dbReference type="GO" id="GO:0009432">
    <property type="term" value="P:SOS response"/>
    <property type="evidence" value="ECO:0007669"/>
    <property type="project" value="UniProtKB-UniRule"/>
</dbReference>
<evidence type="ECO:0000256" key="4">
    <source>
        <dbReference type="ARBA" id="ARBA00022881"/>
    </source>
</evidence>
<dbReference type="EMBL" id="WERV01000002">
    <property type="protein sequence ID" value="MDV7714685.1"/>
    <property type="molecule type" value="Genomic_DNA"/>
</dbReference>
<dbReference type="AlphaFoldDB" id="A0A483CQA5"/>
<keyword evidence="5 6" id="KW-0234">DNA repair</keyword>
<organism evidence="10 13">
    <name type="scientific">Oenococcus oeni</name>
    <name type="common">Leuconostoc oenos</name>
    <dbReference type="NCBI Taxonomy" id="1247"/>
    <lineage>
        <taxon>Bacteria</taxon>
        <taxon>Bacillati</taxon>
        <taxon>Bacillota</taxon>
        <taxon>Bacilli</taxon>
        <taxon>Lactobacillales</taxon>
        <taxon>Lactobacillaceae</taxon>
        <taxon>Oenococcus</taxon>
    </lineage>
</organism>
<dbReference type="GO" id="GO:0003677">
    <property type="term" value="F:DNA binding"/>
    <property type="evidence" value="ECO:0007669"/>
    <property type="project" value="UniProtKB-UniRule"/>
</dbReference>
<comment type="subcellular location">
    <subcellularLocation>
        <location evidence="6">Cytoplasm</location>
    </subcellularLocation>
</comment>
<dbReference type="InterPro" id="IPR036876">
    <property type="entry name" value="UVR_dom_sf"/>
</dbReference>
<comment type="subunit">
    <text evidence="6">Interacts with UvrB in an incision complex.</text>
</comment>
<dbReference type="Pfam" id="PF08459">
    <property type="entry name" value="UvrC_RNaseH_dom"/>
    <property type="match status" value="1"/>
</dbReference>
<dbReference type="Gene3D" id="3.30.420.340">
    <property type="entry name" value="UvrC, RNAse H endonuclease domain"/>
    <property type="match status" value="1"/>
</dbReference>
<dbReference type="SUPFAM" id="SSF46600">
    <property type="entry name" value="C-terminal UvrC-binding domain of UvrB"/>
    <property type="match status" value="1"/>
</dbReference>
<dbReference type="GO" id="GO:0006289">
    <property type="term" value="P:nucleotide-excision repair"/>
    <property type="evidence" value="ECO:0007669"/>
    <property type="project" value="UniProtKB-UniRule"/>
</dbReference>
<dbReference type="PROSITE" id="PS50165">
    <property type="entry name" value="UVRC"/>
    <property type="match status" value="1"/>
</dbReference>